<dbReference type="RefSeq" id="WP_301591400.1">
    <property type="nucleotide sequence ID" value="NZ_JAPFQI010000014.1"/>
</dbReference>
<dbReference type="Gene3D" id="3.40.50.1820">
    <property type="entry name" value="alpha/beta hydrolase"/>
    <property type="match status" value="1"/>
</dbReference>
<proteinExistence type="predicted"/>
<dbReference type="Proteomes" id="UP001526430">
    <property type="component" value="Unassembled WGS sequence"/>
</dbReference>
<accession>A0ABT3NYI6</accession>
<keyword evidence="2" id="KW-1185">Reference proteome</keyword>
<dbReference type="InterPro" id="IPR029058">
    <property type="entry name" value="AB_hydrolase_fold"/>
</dbReference>
<evidence type="ECO:0000313" key="1">
    <source>
        <dbReference type="EMBL" id="MCW8087227.1"/>
    </source>
</evidence>
<organism evidence="1 2">
    <name type="scientific">Sabulicella glaciei</name>
    <dbReference type="NCBI Taxonomy" id="2984948"/>
    <lineage>
        <taxon>Bacteria</taxon>
        <taxon>Pseudomonadati</taxon>
        <taxon>Pseudomonadota</taxon>
        <taxon>Alphaproteobacteria</taxon>
        <taxon>Acetobacterales</taxon>
        <taxon>Acetobacteraceae</taxon>
        <taxon>Sabulicella</taxon>
    </lineage>
</organism>
<reference evidence="1 2" key="1">
    <citation type="submission" date="2022-10" db="EMBL/GenBank/DDBJ databases">
        <title>Roseococcus glaciei nov., sp. nov., isolated from glacier.</title>
        <authorList>
            <person name="Liu Q."/>
            <person name="Xin Y.-H."/>
        </authorList>
    </citation>
    <scope>NUCLEOTIDE SEQUENCE [LARGE SCALE GENOMIC DNA]</scope>
    <source>
        <strain evidence="1 2">MDT2-1-1</strain>
    </source>
</reference>
<gene>
    <name evidence="1" type="ORF">OF850_16455</name>
</gene>
<sequence length="269" mass="27149">MRLAPLLPLLVLLGGCTPQEGASVTGAAPAACAADSARFVPVGGGCLAADGFGAATSETLVVVLHGDVSTGGPARYHRDLARRIAEALPGNAVVALVRPGYPAGDGRVSSGALNGRVDHYTPANLRLVAEAVSALRARSGARRVVGVGHSGGAATLAGILALHPDVLDGAVLLGCACDLVSMRLGRRPWTASVDPLAVASSVPARARVVAYTGAGDTVTPPSMAQAYVRALAARGVQARFHDIPGSHNSVVDGVWDHGFAAELRRLAEG</sequence>
<dbReference type="SUPFAM" id="SSF53474">
    <property type="entry name" value="alpha/beta-Hydrolases"/>
    <property type="match status" value="1"/>
</dbReference>
<dbReference type="PROSITE" id="PS51257">
    <property type="entry name" value="PROKAR_LIPOPROTEIN"/>
    <property type="match status" value="1"/>
</dbReference>
<evidence type="ECO:0000313" key="2">
    <source>
        <dbReference type="Proteomes" id="UP001526430"/>
    </source>
</evidence>
<name>A0ABT3NYI6_9PROT</name>
<dbReference type="EMBL" id="JAPFQI010000014">
    <property type="protein sequence ID" value="MCW8087227.1"/>
    <property type="molecule type" value="Genomic_DNA"/>
</dbReference>
<comment type="caution">
    <text evidence="1">The sequence shown here is derived from an EMBL/GenBank/DDBJ whole genome shotgun (WGS) entry which is preliminary data.</text>
</comment>
<protein>
    <submittedName>
        <fullName evidence="1">Uncharacterized protein</fullName>
    </submittedName>
</protein>